<sequence>MGKIETVDAYIQNAAEEARPILSEIRTLFTSTLPDAEEKISYNVPFYKYYGELGGYAAYKKHVSFGLGVDGFSDEMRERLESKGYKLGKGTMQIRFDQEVPRDEIIEMLRLKARVNEEK</sequence>
<dbReference type="Gene3D" id="3.90.1150.200">
    <property type="match status" value="1"/>
</dbReference>
<dbReference type="RefSeq" id="WP_036095620.1">
    <property type="nucleotide sequence ID" value="NZ_AODF01000001.1"/>
</dbReference>
<dbReference type="Proteomes" id="UP000019249">
    <property type="component" value="Unassembled WGS sequence"/>
</dbReference>
<dbReference type="EMBL" id="AODF01000001">
    <property type="protein sequence ID" value="EUJ33730.1"/>
    <property type="molecule type" value="Genomic_DNA"/>
</dbReference>
<dbReference type="SUPFAM" id="SSF159888">
    <property type="entry name" value="YdhG-like"/>
    <property type="match status" value="1"/>
</dbReference>
<accession>A0ABP3B1D4</accession>
<protein>
    <recommendedName>
        <fullName evidence="1">YdhG-like domain-containing protein</fullName>
    </recommendedName>
</protein>
<dbReference type="InterPro" id="IPR014922">
    <property type="entry name" value="YdhG-like"/>
</dbReference>
<dbReference type="Pfam" id="PF08818">
    <property type="entry name" value="DUF1801"/>
    <property type="match status" value="1"/>
</dbReference>
<evidence type="ECO:0000259" key="1">
    <source>
        <dbReference type="Pfam" id="PF08818"/>
    </source>
</evidence>
<gene>
    <name evidence="2" type="ORF">MFLO_00760</name>
</gene>
<feature type="domain" description="YdhG-like" evidence="1">
    <location>
        <begin position="19"/>
        <end position="110"/>
    </location>
</feature>
<name>A0ABP3B1D4_9LIST</name>
<keyword evidence="3" id="KW-1185">Reference proteome</keyword>
<evidence type="ECO:0000313" key="3">
    <source>
        <dbReference type="Proteomes" id="UP000019249"/>
    </source>
</evidence>
<reference evidence="2 3" key="1">
    <citation type="journal article" date="2014" name="Int. J. Syst. Evol. Microbiol.">
        <title>Listeria floridensis sp. nov., Listeria aquatica sp. nov., Listeria cornellensis sp. nov., Listeria riparia sp. nov. and Listeria grandensis sp. nov., from agricultural and natural environments.</title>
        <authorList>
            <person name="den Bakker H.C."/>
            <person name="Warchocki S."/>
            <person name="Wright E.M."/>
            <person name="Allred A.F."/>
            <person name="Ahlstrom C."/>
            <person name="Manuel C.S."/>
            <person name="Stasiewicz M.J."/>
            <person name="Burrell A."/>
            <person name="Roof S."/>
            <person name="Strawn L."/>
            <person name="Fortes E.D."/>
            <person name="Nightingale K.K."/>
            <person name="Kephart D."/>
            <person name="Wiedmann M."/>
        </authorList>
    </citation>
    <scope>NUCLEOTIDE SEQUENCE [LARGE SCALE GENOMIC DNA]</scope>
    <source>
        <strain evidence="2 3">FSL S10-1187</strain>
    </source>
</reference>
<comment type="caution">
    <text evidence="2">The sequence shown here is derived from an EMBL/GenBank/DDBJ whole genome shotgun (WGS) entry which is preliminary data.</text>
</comment>
<proteinExistence type="predicted"/>
<evidence type="ECO:0000313" key="2">
    <source>
        <dbReference type="EMBL" id="EUJ33730.1"/>
    </source>
</evidence>
<organism evidence="2 3">
    <name type="scientific">Listeria floridensis FSL S10-1187</name>
    <dbReference type="NCBI Taxonomy" id="1265817"/>
    <lineage>
        <taxon>Bacteria</taxon>
        <taxon>Bacillati</taxon>
        <taxon>Bacillota</taxon>
        <taxon>Bacilli</taxon>
        <taxon>Bacillales</taxon>
        <taxon>Listeriaceae</taxon>
        <taxon>Listeria</taxon>
    </lineage>
</organism>